<reference evidence="4 5" key="1">
    <citation type="submission" date="2020-08" db="EMBL/GenBank/DDBJ databases">
        <title>Genomic Encyclopedia of Type Strains, Phase IV (KMG-IV): sequencing the most valuable type-strain genomes for metagenomic binning, comparative biology and taxonomic classification.</title>
        <authorList>
            <person name="Goeker M."/>
        </authorList>
    </citation>
    <scope>NUCLEOTIDE SEQUENCE [LARGE SCALE GENOMIC DNA]</scope>
    <source>
        <strain evidence="4 5">DSM 21458</strain>
    </source>
</reference>
<comment type="caution">
    <text evidence="4">The sequence shown here is derived from an EMBL/GenBank/DDBJ whole genome shotgun (WGS) entry which is preliminary data.</text>
</comment>
<dbReference type="CDD" id="cd04301">
    <property type="entry name" value="NAT_SF"/>
    <property type="match status" value="1"/>
</dbReference>
<dbReference type="RefSeq" id="WP_183984638.1">
    <property type="nucleotide sequence ID" value="NZ_JACHHG010000002.1"/>
</dbReference>
<name>A0A841HZB9_9DEIO</name>
<dbReference type="GO" id="GO:0016747">
    <property type="term" value="F:acyltransferase activity, transferring groups other than amino-acyl groups"/>
    <property type="evidence" value="ECO:0007669"/>
    <property type="project" value="InterPro"/>
</dbReference>
<dbReference type="Proteomes" id="UP000569951">
    <property type="component" value="Unassembled WGS sequence"/>
</dbReference>
<feature type="domain" description="N-acetyltransferase" evidence="3">
    <location>
        <begin position="10"/>
        <end position="163"/>
    </location>
</feature>
<dbReference type="AlphaFoldDB" id="A0A841HZB9"/>
<keyword evidence="5" id="KW-1185">Reference proteome</keyword>
<keyword evidence="1 4" id="KW-0808">Transferase</keyword>
<gene>
    <name evidence="4" type="ORF">HNR42_000752</name>
</gene>
<protein>
    <submittedName>
        <fullName evidence="4">GNAT superfamily N-acetyltransferase</fullName>
    </submittedName>
</protein>
<dbReference type="InterPro" id="IPR000182">
    <property type="entry name" value="GNAT_dom"/>
</dbReference>
<dbReference type="InterPro" id="IPR050832">
    <property type="entry name" value="Bact_Acetyltransf"/>
</dbReference>
<dbReference type="SUPFAM" id="SSF55729">
    <property type="entry name" value="Acyl-CoA N-acyltransferases (Nat)"/>
    <property type="match status" value="1"/>
</dbReference>
<dbReference type="EMBL" id="JACHHG010000002">
    <property type="protein sequence ID" value="MBB6097338.1"/>
    <property type="molecule type" value="Genomic_DNA"/>
</dbReference>
<dbReference type="Pfam" id="PF00583">
    <property type="entry name" value="Acetyltransf_1"/>
    <property type="match status" value="1"/>
</dbReference>
<dbReference type="PANTHER" id="PTHR43877">
    <property type="entry name" value="AMINOALKYLPHOSPHONATE N-ACETYLTRANSFERASE-RELATED-RELATED"/>
    <property type="match status" value="1"/>
</dbReference>
<organism evidence="4 5">
    <name type="scientific">Deinobacterium chartae</name>
    <dbReference type="NCBI Taxonomy" id="521158"/>
    <lineage>
        <taxon>Bacteria</taxon>
        <taxon>Thermotogati</taxon>
        <taxon>Deinococcota</taxon>
        <taxon>Deinococci</taxon>
        <taxon>Deinococcales</taxon>
        <taxon>Deinococcaceae</taxon>
        <taxon>Deinobacterium</taxon>
    </lineage>
</organism>
<dbReference type="PROSITE" id="PS51186">
    <property type="entry name" value="GNAT"/>
    <property type="match status" value="1"/>
</dbReference>
<evidence type="ECO:0000256" key="1">
    <source>
        <dbReference type="ARBA" id="ARBA00022679"/>
    </source>
</evidence>
<evidence type="ECO:0000256" key="2">
    <source>
        <dbReference type="ARBA" id="ARBA00023315"/>
    </source>
</evidence>
<evidence type="ECO:0000313" key="4">
    <source>
        <dbReference type="EMBL" id="MBB6097338.1"/>
    </source>
</evidence>
<evidence type="ECO:0000259" key="3">
    <source>
        <dbReference type="PROSITE" id="PS51186"/>
    </source>
</evidence>
<keyword evidence="2" id="KW-0012">Acyltransferase</keyword>
<dbReference type="Gene3D" id="3.40.630.30">
    <property type="match status" value="1"/>
</dbReference>
<dbReference type="PANTHER" id="PTHR43877:SF1">
    <property type="entry name" value="ACETYLTRANSFERASE"/>
    <property type="match status" value="1"/>
</dbReference>
<evidence type="ECO:0000313" key="5">
    <source>
        <dbReference type="Proteomes" id="UP000569951"/>
    </source>
</evidence>
<accession>A0A841HZB9</accession>
<dbReference type="InterPro" id="IPR016181">
    <property type="entry name" value="Acyl_CoA_acyltransferase"/>
</dbReference>
<proteinExistence type="predicted"/>
<sequence>MLISQPVTSETFSTFIAILSASARALEARGEALWQPEHVTPESIADEYALEALRLALTPEGEAVATFALLEHDPQFWPDDPPGSALYLHKLAVHPDHQGRGYGHAALGAARRETVARGLPSLRLDTAWDRPKLHRFYESFGFEARGKRVMGPYTVRLYALNLA</sequence>